<feature type="signal peptide" evidence="1">
    <location>
        <begin position="1"/>
        <end position="20"/>
    </location>
</feature>
<gene>
    <name evidence="2" type="ORF">GFN93_12400</name>
</gene>
<feature type="chain" id="PRO_5026680966" evidence="1">
    <location>
        <begin position="21"/>
        <end position="324"/>
    </location>
</feature>
<evidence type="ECO:0000313" key="2">
    <source>
        <dbReference type="EMBL" id="MQX54053.1"/>
    </source>
</evidence>
<dbReference type="RefSeq" id="WP_153501376.1">
    <property type="nucleotide sequence ID" value="NZ_WIRE01000001.1"/>
</dbReference>
<dbReference type="EMBL" id="WIRE01000001">
    <property type="protein sequence ID" value="MQX54053.1"/>
    <property type="molecule type" value="Genomic_DNA"/>
</dbReference>
<proteinExistence type="predicted"/>
<keyword evidence="1" id="KW-0732">Signal</keyword>
<accession>A0A6N7LUT4</accession>
<sequence>MNITGMSMIFSAVLVLPAYAAAMELLADESLSKVNGQDGISVGVQLPNAALKFSQLSLLDSNGVAGGSHVGELDYTSPGAWLYAPKNYDANGAIQFFADENFSTASSQPITVNIDAGTGTAGATLNVTLAMPADMHGLRLNPFSLYLWDGPGNIFNPARPTLQTGVTEVLRSGAINMLFSSNPIMNFQLGSEPQGHMMSLSAGTLSCISNVDSLCGPISAASEDKISLLSDNVSTDSQISLDFLFDARAYGGFGLAGMYADIESTGLVLGREGTTTKFDIHLLNVDFGTVGTAIPGGPANGQAISRMGAEGVTITDLQTRIHGI</sequence>
<organism evidence="2 3">
    <name type="scientific">Alcanivorax sediminis</name>
    <dbReference type="NCBI Taxonomy" id="2663008"/>
    <lineage>
        <taxon>Bacteria</taxon>
        <taxon>Pseudomonadati</taxon>
        <taxon>Pseudomonadota</taxon>
        <taxon>Gammaproteobacteria</taxon>
        <taxon>Oceanospirillales</taxon>
        <taxon>Alcanivoracaceae</taxon>
        <taxon>Alcanivorax</taxon>
    </lineage>
</organism>
<keyword evidence="3" id="KW-1185">Reference proteome</keyword>
<name>A0A6N7LUT4_9GAMM</name>
<dbReference type="AlphaFoldDB" id="A0A6N7LUT4"/>
<reference evidence="2 3" key="1">
    <citation type="submission" date="2019-10" db="EMBL/GenBank/DDBJ databases">
        <title>Alcanivorax sp.PA15-N-34 draft genome sequence.</title>
        <authorList>
            <person name="Liao X."/>
            <person name="Shao Z."/>
        </authorList>
    </citation>
    <scope>NUCLEOTIDE SEQUENCE [LARGE SCALE GENOMIC DNA]</scope>
    <source>
        <strain evidence="2 3">PA15-N-34</strain>
    </source>
</reference>
<comment type="caution">
    <text evidence="2">The sequence shown here is derived from an EMBL/GenBank/DDBJ whole genome shotgun (WGS) entry which is preliminary data.</text>
</comment>
<protein>
    <submittedName>
        <fullName evidence="2">Uncharacterized protein</fullName>
    </submittedName>
</protein>
<evidence type="ECO:0000256" key="1">
    <source>
        <dbReference type="SAM" id="SignalP"/>
    </source>
</evidence>
<dbReference type="Proteomes" id="UP000469421">
    <property type="component" value="Unassembled WGS sequence"/>
</dbReference>
<evidence type="ECO:0000313" key="3">
    <source>
        <dbReference type="Proteomes" id="UP000469421"/>
    </source>
</evidence>